<evidence type="ECO:0000256" key="5">
    <source>
        <dbReference type="ARBA" id="ARBA00023136"/>
    </source>
</evidence>
<evidence type="ECO:0000256" key="1">
    <source>
        <dbReference type="ARBA" id="ARBA00004141"/>
    </source>
</evidence>
<dbReference type="InterPro" id="IPR002528">
    <property type="entry name" value="MATE_fam"/>
</dbReference>
<feature type="transmembrane region" description="Helical" evidence="6">
    <location>
        <begin position="381"/>
        <end position="401"/>
    </location>
</feature>
<evidence type="ECO:0000256" key="3">
    <source>
        <dbReference type="ARBA" id="ARBA00022692"/>
    </source>
</evidence>
<dbReference type="PANTHER" id="PTHR11206">
    <property type="entry name" value="MULTIDRUG RESISTANCE PROTEIN"/>
    <property type="match status" value="1"/>
</dbReference>
<keyword evidence="4 6" id="KW-1133">Transmembrane helix</keyword>
<comment type="subcellular location">
    <subcellularLocation>
        <location evidence="1">Membrane</location>
        <topology evidence="1">Multi-pass membrane protein</topology>
    </subcellularLocation>
</comment>
<feature type="transmembrane region" description="Helical" evidence="6">
    <location>
        <begin position="285"/>
        <end position="303"/>
    </location>
</feature>
<feature type="transmembrane region" description="Helical" evidence="6">
    <location>
        <begin position="413"/>
        <end position="433"/>
    </location>
</feature>
<protein>
    <recommendedName>
        <fullName evidence="6">Protein DETOXIFICATION</fullName>
    </recommendedName>
    <alternativeName>
        <fullName evidence="6">Multidrug and toxic compound extrusion protein</fullName>
    </alternativeName>
</protein>
<evidence type="ECO:0000313" key="7">
    <source>
        <dbReference type="EMBL" id="KAK6132063.1"/>
    </source>
</evidence>
<comment type="caution">
    <text evidence="7">The sequence shown here is derived from an EMBL/GenBank/DDBJ whole genome shotgun (WGS) entry which is preliminary data.</text>
</comment>
<sequence length="513" mass="56710">MALSISFEKIVVGVVVHRGKREYARFLEGFEKNGDIFLVFFFGFRPGCLALDLPELVDVVHGVFGASGSSSYGVVGNRDQSNSGGAYTCLELNWMRFSCDVVGPYHNNDQRYKISSRLTYLCSRRKRLKLLSWQREKKMEEGLLLKERLSERRVRWREIGEEMKRLGYLAGPMVAVTLSHYLLQVISLMMVGHLGELSLSSTALAFSLAGVTGFSLLVCMASALETISGQAFGAQQYEKLGTQTYTAIFSLVVVCIPLSVLWIYMGNLLKFVGQDPQISHEAGKFTMWLVPALFGYATLQPLIRYYQMQSLILPMLISSCVTLCFHVPVCWALVFKSGLENLGGAVAMGLSMCLEWWSFELLILLSGLLPNPQLETSVLSVCLNTIATLYAIPYGLAAAASNEKEVVDYVTNMAPLVCLSVIMDSLQGALSGVARGCGWQHIGAYINLAAFYLFGIPIAAILGFWLNFRGKGLWIGVLSGASLQTVMLAIITSCTNWEKQAAKARERLFEIEE</sequence>
<feature type="transmembrane region" description="Helical" evidence="6">
    <location>
        <begin position="472"/>
        <end position="497"/>
    </location>
</feature>
<dbReference type="Proteomes" id="UP001318860">
    <property type="component" value="Unassembled WGS sequence"/>
</dbReference>
<evidence type="ECO:0000313" key="8">
    <source>
        <dbReference type="Proteomes" id="UP001318860"/>
    </source>
</evidence>
<proteinExistence type="inferred from homology"/>
<feature type="transmembrane region" description="Helical" evidence="6">
    <location>
        <begin position="166"/>
        <end position="191"/>
    </location>
</feature>
<keyword evidence="8" id="KW-1185">Reference proteome</keyword>
<dbReference type="Pfam" id="PF01554">
    <property type="entry name" value="MatE"/>
    <property type="match status" value="2"/>
</dbReference>
<name>A0ABR0VBX8_REHGL</name>
<feature type="transmembrane region" description="Helical" evidence="6">
    <location>
        <begin position="315"/>
        <end position="334"/>
    </location>
</feature>
<dbReference type="InterPro" id="IPR045069">
    <property type="entry name" value="MATE_euk"/>
</dbReference>
<feature type="transmembrane region" description="Helical" evidence="6">
    <location>
        <begin position="346"/>
        <end position="369"/>
    </location>
</feature>
<evidence type="ECO:0000256" key="2">
    <source>
        <dbReference type="ARBA" id="ARBA00010199"/>
    </source>
</evidence>
<evidence type="ECO:0000256" key="4">
    <source>
        <dbReference type="ARBA" id="ARBA00022989"/>
    </source>
</evidence>
<accession>A0ABR0VBX8</accession>
<feature type="transmembrane region" description="Helical" evidence="6">
    <location>
        <begin position="203"/>
        <end position="224"/>
    </location>
</feature>
<feature type="transmembrane region" description="Helical" evidence="6">
    <location>
        <begin position="445"/>
        <end position="466"/>
    </location>
</feature>
<comment type="similarity">
    <text evidence="2 6">Belongs to the multi antimicrobial extrusion (MATE) (TC 2.A.66.1) family.</text>
</comment>
<organism evidence="7 8">
    <name type="scientific">Rehmannia glutinosa</name>
    <name type="common">Chinese foxglove</name>
    <dbReference type="NCBI Taxonomy" id="99300"/>
    <lineage>
        <taxon>Eukaryota</taxon>
        <taxon>Viridiplantae</taxon>
        <taxon>Streptophyta</taxon>
        <taxon>Embryophyta</taxon>
        <taxon>Tracheophyta</taxon>
        <taxon>Spermatophyta</taxon>
        <taxon>Magnoliopsida</taxon>
        <taxon>eudicotyledons</taxon>
        <taxon>Gunneridae</taxon>
        <taxon>Pentapetalae</taxon>
        <taxon>asterids</taxon>
        <taxon>lamiids</taxon>
        <taxon>Lamiales</taxon>
        <taxon>Orobanchaceae</taxon>
        <taxon>Rehmannieae</taxon>
        <taxon>Rehmannia</taxon>
    </lineage>
</organism>
<evidence type="ECO:0000256" key="6">
    <source>
        <dbReference type="RuleBase" id="RU004914"/>
    </source>
</evidence>
<gene>
    <name evidence="7" type="ORF">DH2020_034184</name>
</gene>
<dbReference type="EMBL" id="JABTTQ020001285">
    <property type="protein sequence ID" value="KAK6132063.1"/>
    <property type="molecule type" value="Genomic_DNA"/>
</dbReference>
<reference evidence="7 8" key="1">
    <citation type="journal article" date="2021" name="Comput. Struct. Biotechnol. J.">
        <title>De novo genome assembly of the potent medicinal plant Rehmannia glutinosa using nanopore technology.</title>
        <authorList>
            <person name="Ma L."/>
            <person name="Dong C."/>
            <person name="Song C."/>
            <person name="Wang X."/>
            <person name="Zheng X."/>
            <person name="Niu Y."/>
            <person name="Chen S."/>
            <person name="Feng W."/>
        </authorList>
    </citation>
    <scope>NUCLEOTIDE SEQUENCE [LARGE SCALE GENOMIC DNA]</scope>
    <source>
        <strain evidence="7">DH-2019</strain>
    </source>
</reference>
<keyword evidence="3 6" id="KW-0812">Transmembrane</keyword>
<dbReference type="CDD" id="cd13132">
    <property type="entry name" value="MATE_eukaryotic"/>
    <property type="match status" value="1"/>
</dbReference>
<feature type="transmembrane region" description="Helical" evidence="6">
    <location>
        <begin position="245"/>
        <end position="265"/>
    </location>
</feature>
<keyword evidence="5 6" id="KW-0472">Membrane</keyword>